<dbReference type="GO" id="GO:0015562">
    <property type="term" value="F:efflux transmembrane transporter activity"/>
    <property type="evidence" value="ECO:0007669"/>
    <property type="project" value="InterPro"/>
</dbReference>
<evidence type="ECO:0000256" key="6">
    <source>
        <dbReference type="ARBA" id="ARBA00023136"/>
    </source>
</evidence>
<protein>
    <recommendedName>
        <fullName evidence="11">Transporter</fullName>
    </recommendedName>
</protein>
<evidence type="ECO:0000256" key="2">
    <source>
        <dbReference type="ARBA" id="ARBA00007613"/>
    </source>
</evidence>
<dbReference type="Pfam" id="PF02321">
    <property type="entry name" value="OEP"/>
    <property type="match status" value="1"/>
</dbReference>
<evidence type="ECO:0000256" key="4">
    <source>
        <dbReference type="ARBA" id="ARBA00022452"/>
    </source>
</evidence>
<dbReference type="STRING" id="1413211.U473_11160"/>
<keyword evidence="6" id="KW-0472">Membrane</keyword>
<evidence type="ECO:0000256" key="5">
    <source>
        <dbReference type="ARBA" id="ARBA00022692"/>
    </source>
</evidence>
<evidence type="ECO:0000313" key="10">
    <source>
        <dbReference type="Proteomes" id="UP000070352"/>
    </source>
</evidence>
<feature type="coiled-coil region" evidence="8">
    <location>
        <begin position="294"/>
        <end position="321"/>
    </location>
</feature>
<keyword evidence="7" id="KW-0998">Cell outer membrane</keyword>
<feature type="coiled-coil region" evidence="8">
    <location>
        <begin position="103"/>
        <end position="200"/>
    </location>
</feature>
<sequence>MLKRKKMNGLIILSIMIILQFAMGSYSFSAAVKEDREMQLEEAINESIANNSLLKSLDYVIQSKQIQLRERQDSSKQISSKQESFIEGGKAKYFLPFDAKIQLEIAKLDKEEQENNVALMTTNAYLDALYLQQAIQVLESGVKRAEEQVKIAKLNYKVGTITKVDVLSSEVQLEMVKSELEQVRNNLEMKKMQLNQVMNRPPLNPLTIVNEEIEVKANLNEEELTKGLAYSPSLKKLDLELQSIDKLLEVTKRYSPENTYAYQSVYSSKLVKQSMLEETKSKVEVGIRSQQIKINSLFEKVQVMQQQVEKVEETYRIMLEQYKAGMISYQDLANTDQLWKQTSLDELQAKLDYNRALYEYGYMIGNK</sequence>
<keyword evidence="3" id="KW-0813">Transport</keyword>
<dbReference type="InterPro" id="IPR051906">
    <property type="entry name" value="TolC-like"/>
</dbReference>
<evidence type="ECO:0000256" key="3">
    <source>
        <dbReference type="ARBA" id="ARBA00022448"/>
    </source>
</evidence>
<proteinExistence type="inferred from homology"/>
<keyword evidence="4" id="KW-1134">Transmembrane beta strand</keyword>
<comment type="subcellular location">
    <subcellularLocation>
        <location evidence="1">Cell outer membrane</location>
    </subcellularLocation>
</comment>
<organism evidence="9 10">
    <name type="scientific">Tepidibacillus decaturensis</name>
    <dbReference type="NCBI Taxonomy" id="1413211"/>
    <lineage>
        <taxon>Bacteria</taxon>
        <taxon>Bacillati</taxon>
        <taxon>Bacillota</taxon>
        <taxon>Bacilli</taxon>
        <taxon>Bacillales</taxon>
        <taxon>Bacillaceae</taxon>
        <taxon>Tepidibacillus</taxon>
    </lineage>
</organism>
<evidence type="ECO:0000256" key="8">
    <source>
        <dbReference type="SAM" id="Coils"/>
    </source>
</evidence>
<dbReference type="Proteomes" id="UP000070352">
    <property type="component" value="Unassembled WGS sequence"/>
</dbReference>
<evidence type="ECO:0000313" key="9">
    <source>
        <dbReference type="EMBL" id="KXG44512.1"/>
    </source>
</evidence>
<keyword evidence="5" id="KW-0812">Transmembrane</keyword>
<dbReference type="InterPro" id="IPR003423">
    <property type="entry name" value="OMP_efflux"/>
</dbReference>
<dbReference type="RefSeq" id="WP_068726335.1">
    <property type="nucleotide sequence ID" value="NZ_LSKU01000001.1"/>
</dbReference>
<dbReference type="SUPFAM" id="SSF56954">
    <property type="entry name" value="Outer membrane efflux proteins (OEP)"/>
    <property type="match status" value="1"/>
</dbReference>
<dbReference type="GO" id="GO:0015288">
    <property type="term" value="F:porin activity"/>
    <property type="evidence" value="ECO:0007669"/>
    <property type="project" value="TreeGrafter"/>
</dbReference>
<dbReference type="PANTHER" id="PTHR30026">
    <property type="entry name" value="OUTER MEMBRANE PROTEIN TOLC"/>
    <property type="match status" value="1"/>
</dbReference>
<keyword evidence="10" id="KW-1185">Reference proteome</keyword>
<evidence type="ECO:0008006" key="11">
    <source>
        <dbReference type="Google" id="ProtNLM"/>
    </source>
</evidence>
<dbReference type="GO" id="GO:0009279">
    <property type="term" value="C:cell outer membrane"/>
    <property type="evidence" value="ECO:0007669"/>
    <property type="project" value="UniProtKB-SubCell"/>
</dbReference>
<keyword evidence="8" id="KW-0175">Coiled coil</keyword>
<reference evidence="9 10" key="1">
    <citation type="submission" date="2016-02" db="EMBL/GenBank/DDBJ databases">
        <title>Draft Genome for Tepidibacillus decaturensis nov. sp. Strain Z9, an Anaerobic, Moderately Thermophilic and Heterotrophic Bacterium from Deep Subsurface of the Illinois Basin, USA.</title>
        <authorList>
            <person name="Dong Y."/>
            <person name="Chang J.Y."/>
            <person name="Sanford R."/>
            <person name="Fouke B.W."/>
        </authorList>
    </citation>
    <scope>NUCLEOTIDE SEQUENCE [LARGE SCALE GENOMIC DNA]</scope>
    <source>
        <strain evidence="9 10">Z9</strain>
    </source>
</reference>
<dbReference type="GO" id="GO:1990281">
    <property type="term" value="C:efflux pump complex"/>
    <property type="evidence" value="ECO:0007669"/>
    <property type="project" value="TreeGrafter"/>
</dbReference>
<dbReference type="PANTHER" id="PTHR30026:SF20">
    <property type="entry name" value="OUTER MEMBRANE PROTEIN TOLC"/>
    <property type="match status" value="1"/>
</dbReference>
<dbReference type="EMBL" id="LSKU01000001">
    <property type="protein sequence ID" value="KXG44512.1"/>
    <property type="molecule type" value="Genomic_DNA"/>
</dbReference>
<gene>
    <name evidence="9" type="ORF">U473_11160</name>
</gene>
<dbReference type="Gene3D" id="1.20.1600.10">
    <property type="entry name" value="Outer membrane efflux proteins (OEP)"/>
    <property type="match status" value="2"/>
</dbReference>
<comment type="similarity">
    <text evidence="2">Belongs to the outer membrane factor (OMF) (TC 1.B.17) family.</text>
</comment>
<evidence type="ECO:0000256" key="7">
    <source>
        <dbReference type="ARBA" id="ARBA00023237"/>
    </source>
</evidence>
<comment type="caution">
    <text evidence="9">The sequence shown here is derived from an EMBL/GenBank/DDBJ whole genome shotgun (WGS) entry which is preliminary data.</text>
</comment>
<dbReference type="AlphaFoldDB" id="A0A135L6B2"/>
<evidence type="ECO:0000256" key="1">
    <source>
        <dbReference type="ARBA" id="ARBA00004442"/>
    </source>
</evidence>
<accession>A0A135L6B2</accession>
<name>A0A135L6B2_9BACI</name>